<feature type="transmembrane region" description="Helical" evidence="1">
    <location>
        <begin position="21"/>
        <end position="40"/>
    </location>
</feature>
<proteinExistence type="predicted"/>
<organism evidence="2 3">
    <name type="scientific">Peredibacter starrii</name>
    <dbReference type="NCBI Taxonomy" id="28202"/>
    <lineage>
        <taxon>Bacteria</taxon>
        <taxon>Pseudomonadati</taxon>
        <taxon>Bdellovibrionota</taxon>
        <taxon>Bacteriovoracia</taxon>
        <taxon>Bacteriovoracales</taxon>
        <taxon>Bacteriovoracaceae</taxon>
        <taxon>Peredibacter</taxon>
    </lineage>
</organism>
<reference evidence="2 3" key="1">
    <citation type="submission" date="2023-11" db="EMBL/GenBank/DDBJ databases">
        <title>Peredibacter starrii A3.12.</title>
        <authorList>
            <person name="Mitchell R.J."/>
        </authorList>
    </citation>
    <scope>NUCLEOTIDE SEQUENCE [LARGE SCALE GENOMIC DNA]</scope>
    <source>
        <strain evidence="2 3">A3.12</strain>
    </source>
</reference>
<keyword evidence="3" id="KW-1185">Reference proteome</keyword>
<dbReference type="EMBL" id="CP139487">
    <property type="protein sequence ID" value="WPU64067.1"/>
    <property type="molecule type" value="Genomic_DNA"/>
</dbReference>
<evidence type="ECO:0000256" key="1">
    <source>
        <dbReference type="SAM" id="Phobius"/>
    </source>
</evidence>
<accession>A0AAX4HLM6</accession>
<dbReference type="Proteomes" id="UP001324634">
    <property type="component" value="Chromosome"/>
</dbReference>
<name>A0AAX4HLM6_9BACT</name>
<sequence length="175" mass="19488">MGQEELKRRPEEKHSTQIISMIVGIILCILGLAGLLNQSFAGLHLGAPYSTIIAASGALLLYFGYNNNSRDAFVCCLGFAVFYGLHAIAGWVFGTPGVPSVGYDRPDPDLIRIIPRIHELGKHDHVLNTILTLVLAGGAADWWRRKKSQKGVMRVIREFIDDHREKNQPKRPVHH</sequence>
<dbReference type="RefSeq" id="WP_321392096.1">
    <property type="nucleotide sequence ID" value="NZ_CP139487.1"/>
</dbReference>
<feature type="transmembrane region" description="Helical" evidence="1">
    <location>
        <begin position="125"/>
        <end position="143"/>
    </location>
</feature>
<evidence type="ECO:0000313" key="2">
    <source>
        <dbReference type="EMBL" id="WPU64067.1"/>
    </source>
</evidence>
<keyword evidence="1" id="KW-1133">Transmembrane helix</keyword>
<protein>
    <submittedName>
        <fullName evidence="2">Uncharacterized protein</fullName>
    </submittedName>
</protein>
<dbReference type="KEGG" id="psti:SOO65_15330"/>
<feature type="transmembrane region" description="Helical" evidence="1">
    <location>
        <begin position="72"/>
        <end position="93"/>
    </location>
</feature>
<keyword evidence="1" id="KW-0812">Transmembrane</keyword>
<evidence type="ECO:0000313" key="3">
    <source>
        <dbReference type="Proteomes" id="UP001324634"/>
    </source>
</evidence>
<dbReference type="AlphaFoldDB" id="A0AAX4HLM6"/>
<keyword evidence="1" id="KW-0472">Membrane</keyword>
<gene>
    <name evidence="2" type="ORF">SOO65_15330</name>
</gene>
<feature type="transmembrane region" description="Helical" evidence="1">
    <location>
        <begin position="46"/>
        <end position="65"/>
    </location>
</feature>